<dbReference type="PANTHER" id="PTHR35893">
    <property type="entry name" value="INNER MEMBRANE PROTEIN-RELATED"/>
    <property type="match status" value="1"/>
</dbReference>
<feature type="coiled-coil region" evidence="1">
    <location>
        <begin position="2"/>
        <end position="55"/>
    </location>
</feature>
<dbReference type="PANTHER" id="PTHR35893:SF3">
    <property type="entry name" value="INNER MEMBRANE PROTEIN"/>
    <property type="match status" value="1"/>
</dbReference>
<reference evidence="2 3" key="1">
    <citation type="submission" date="2016-10" db="EMBL/GenBank/DDBJ databases">
        <authorList>
            <person name="de Groot N.N."/>
        </authorList>
    </citation>
    <scope>NUCLEOTIDE SEQUENCE [LARGE SCALE GENOMIC DNA]</scope>
    <source>
        <strain evidence="2 3">HLD2</strain>
    </source>
</reference>
<keyword evidence="3" id="KW-1185">Reference proteome</keyword>
<protein>
    <submittedName>
        <fullName evidence="2">Membrane-anchored ribosome-binding protein, inhibits growth in stationary phase, ElaB/YqjD/DUF883 family</fullName>
    </submittedName>
</protein>
<name>A0A1G5Q5I7_9GAMM</name>
<dbReference type="RefSeq" id="WP_092994453.1">
    <property type="nucleotide sequence ID" value="NZ_FMWD01000004.1"/>
</dbReference>
<dbReference type="STRING" id="415747.SAMN03097708_01372"/>
<gene>
    <name evidence="2" type="ORF">SAMN03097708_01372</name>
</gene>
<dbReference type="AlphaFoldDB" id="A0A1G5Q5I7"/>
<dbReference type="GO" id="GO:0043022">
    <property type="term" value="F:ribosome binding"/>
    <property type="evidence" value="ECO:0007669"/>
    <property type="project" value="InterPro"/>
</dbReference>
<dbReference type="EMBL" id="FMWD01000004">
    <property type="protein sequence ID" value="SCZ57144.1"/>
    <property type="molecule type" value="Genomic_DNA"/>
</dbReference>
<sequence length="106" mass="11592">MDDKLNAEINALKEDIAILRSDVAGLAENLRHSASSTAENARESVEEEVHRARERLREKIAGARGRSARTMHEMEESIGERPLASVATAVGIGFILAKILDLGTKR</sequence>
<dbReference type="SUPFAM" id="SSF58113">
    <property type="entry name" value="Apolipoprotein A-I"/>
    <property type="match status" value="1"/>
</dbReference>
<evidence type="ECO:0000313" key="3">
    <source>
        <dbReference type="Proteomes" id="UP000199648"/>
    </source>
</evidence>
<accession>A0A1G5Q5I7</accession>
<dbReference type="Proteomes" id="UP000199648">
    <property type="component" value="Unassembled WGS sequence"/>
</dbReference>
<evidence type="ECO:0000313" key="2">
    <source>
        <dbReference type="EMBL" id="SCZ57144.1"/>
    </source>
</evidence>
<dbReference type="InterPro" id="IPR010279">
    <property type="entry name" value="YqjD/ElaB"/>
</dbReference>
<proteinExistence type="predicted"/>
<dbReference type="OrthoDB" id="8548296at2"/>
<keyword evidence="1" id="KW-0175">Coiled coil</keyword>
<dbReference type="Gene3D" id="1.20.120.20">
    <property type="entry name" value="Apolipoprotein"/>
    <property type="match status" value="1"/>
</dbReference>
<organism evidence="2 3">
    <name type="scientific">Thiohalomonas denitrificans</name>
    <dbReference type="NCBI Taxonomy" id="415747"/>
    <lineage>
        <taxon>Bacteria</taxon>
        <taxon>Pseudomonadati</taxon>
        <taxon>Pseudomonadota</taxon>
        <taxon>Gammaproteobacteria</taxon>
        <taxon>Thiohalomonadales</taxon>
        <taxon>Thiohalomonadaceae</taxon>
        <taxon>Thiohalomonas</taxon>
    </lineage>
</organism>
<evidence type="ECO:0000256" key="1">
    <source>
        <dbReference type="SAM" id="Coils"/>
    </source>
</evidence>